<dbReference type="PANTHER" id="PTHR21581">
    <property type="entry name" value="D-ALANYL-D-ALANINE CARBOXYPEPTIDASE"/>
    <property type="match status" value="1"/>
</dbReference>
<reference evidence="1 3" key="2">
    <citation type="submission" date="2018-11" db="EMBL/GenBank/DDBJ databases">
        <authorList>
            <consortium name="Pathogen Informatics"/>
        </authorList>
    </citation>
    <scope>NUCLEOTIDE SEQUENCE [LARGE SCALE GENOMIC DNA]</scope>
</reference>
<evidence type="ECO:0000313" key="4">
    <source>
        <dbReference type="WBParaSite" id="DME_0000992901-mRNA-1"/>
    </source>
</evidence>
<dbReference type="SUPFAM" id="SSF48452">
    <property type="entry name" value="TPR-like"/>
    <property type="match status" value="1"/>
</dbReference>
<dbReference type="STRING" id="318479.A0A0N4UPN5"/>
<name>A0A0N4UPN5_DRAME</name>
<dbReference type="AlphaFoldDB" id="A0A0N4UPN5"/>
<evidence type="ECO:0000313" key="1">
    <source>
        <dbReference type="EMBL" id="VDN53513.1"/>
    </source>
</evidence>
<dbReference type="GO" id="GO:0030008">
    <property type="term" value="C:TRAPP complex"/>
    <property type="evidence" value="ECO:0007669"/>
    <property type="project" value="TreeGrafter"/>
</dbReference>
<reference evidence="4" key="1">
    <citation type="submission" date="2017-02" db="UniProtKB">
        <authorList>
            <consortium name="WormBaseParasite"/>
        </authorList>
    </citation>
    <scope>IDENTIFICATION</scope>
</reference>
<sequence>MDGVKHLIADGHLRAALNVTANILSDIGQGFGVAGKPSTITFYGLQVWACRFQLLMVLGMYSLLNDELAAFENLDAPDLYFQYYPKIYRGDMKGSLVPFILRMVHAESLRFTSHPWEAISRIGALESNTLKVINDLSAMNIDKTYIDLWNKRLLAVQKIRSRVLFFMKVQFSYKTDEEQRFILKLMLLRMAVFMGDEKSMEKFLKEVSSAGGRTDLLIHQSLKSVFFGNYSQAQNILQKILISVRDNPKIWNNSAICMLYGGQVSESLQIFKQYCGDPNEPLAMNFFTITEIAACDAQKENVNFFIYHFKFI</sequence>
<protein>
    <submittedName>
        <fullName evidence="4">TPR_REGION domain-containing protein</fullName>
    </submittedName>
</protein>
<accession>A0A0N4UPN5</accession>
<evidence type="ECO:0000313" key="3">
    <source>
        <dbReference type="Proteomes" id="UP000274756"/>
    </source>
</evidence>
<proteinExistence type="predicted"/>
<dbReference type="Proteomes" id="UP000274756">
    <property type="component" value="Unassembled WGS sequence"/>
</dbReference>
<evidence type="ECO:0000313" key="2">
    <source>
        <dbReference type="Proteomes" id="UP000038040"/>
    </source>
</evidence>
<organism evidence="2 4">
    <name type="scientific">Dracunculus medinensis</name>
    <name type="common">Guinea worm</name>
    <dbReference type="NCBI Taxonomy" id="318479"/>
    <lineage>
        <taxon>Eukaryota</taxon>
        <taxon>Metazoa</taxon>
        <taxon>Ecdysozoa</taxon>
        <taxon>Nematoda</taxon>
        <taxon>Chromadorea</taxon>
        <taxon>Rhabditida</taxon>
        <taxon>Spirurina</taxon>
        <taxon>Dracunculoidea</taxon>
        <taxon>Dracunculidae</taxon>
        <taxon>Dracunculus</taxon>
    </lineage>
</organism>
<dbReference type="OrthoDB" id="428342at2759"/>
<dbReference type="GO" id="GO:0005794">
    <property type="term" value="C:Golgi apparatus"/>
    <property type="evidence" value="ECO:0007669"/>
    <property type="project" value="TreeGrafter"/>
</dbReference>
<keyword evidence="3" id="KW-1185">Reference proteome</keyword>
<dbReference type="WBParaSite" id="DME_0000992901-mRNA-1">
    <property type="protein sequence ID" value="DME_0000992901-mRNA-1"/>
    <property type="gene ID" value="DME_0000992901"/>
</dbReference>
<dbReference type="InterPro" id="IPR011990">
    <property type="entry name" value="TPR-like_helical_dom_sf"/>
</dbReference>
<dbReference type="EMBL" id="UYYG01000139">
    <property type="protein sequence ID" value="VDN53513.1"/>
    <property type="molecule type" value="Genomic_DNA"/>
</dbReference>
<dbReference type="PANTHER" id="PTHR21581:SF6">
    <property type="entry name" value="TRAFFICKING PROTEIN PARTICLE COMPLEX SUBUNIT 12"/>
    <property type="match status" value="1"/>
</dbReference>
<gene>
    <name evidence="1" type="ORF">DME_LOCUS3486</name>
</gene>
<dbReference type="Proteomes" id="UP000038040">
    <property type="component" value="Unplaced"/>
</dbReference>